<evidence type="ECO:0000313" key="2">
    <source>
        <dbReference type="EMBL" id="KAK6952194.1"/>
    </source>
</evidence>
<organism evidence="2 3">
    <name type="scientific">Daldinia eschscholtzii</name>
    <dbReference type="NCBI Taxonomy" id="292717"/>
    <lineage>
        <taxon>Eukaryota</taxon>
        <taxon>Fungi</taxon>
        <taxon>Dikarya</taxon>
        <taxon>Ascomycota</taxon>
        <taxon>Pezizomycotina</taxon>
        <taxon>Sordariomycetes</taxon>
        <taxon>Xylariomycetidae</taxon>
        <taxon>Xylariales</taxon>
        <taxon>Hypoxylaceae</taxon>
        <taxon>Daldinia</taxon>
    </lineage>
</organism>
<keyword evidence="1" id="KW-0732">Signal</keyword>
<dbReference type="Proteomes" id="UP001369815">
    <property type="component" value="Unassembled WGS sequence"/>
</dbReference>
<comment type="caution">
    <text evidence="2">The sequence shown here is derived from an EMBL/GenBank/DDBJ whole genome shotgun (WGS) entry which is preliminary data.</text>
</comment>
<evidence type="ECO:0000256" key="1">
    <source>
        <dbReference type="SAM" id="SignalP"/>
    </source>
</evidence>
<evidence type="ECO:0000313" key="3">
    <source>
        <dbReference type="Proteomes" id="UP001369815"/>
    </source>
</evidence>
<dbReference type="AlphaFoldDB" id="A0AAX6MI72"/>
<keyword evidence="3" id="KW-1185">Reference proteome</keyword>
<name>A0AAX6MI72_9PEZI</name>
<protein>
    <submittedName>
        <fullName evidence="2">Uncharacterized protein</fullName>
    </submittedName>
</protein>
<sequence>MRLTAVFSIFAFGSSLGMAAVLNSSEVLLSTDPVMARSDLEKRDAYTCYGSTNTSVSDCQKIIDTIRTDEQQQFALYSGICAVWNQGTCRVRFCAQPYVNRPVNRSATWLATYIASPLLDGCVGKGNLGVIADHPNINSHYGTYRLWLD</sequence>
<feature type="chain" id="PRO_5043679921" evidence="1">
    <location>
        <begin position="20"/>
        <end position="149"/>
    </location>
</feature>
<gene>
    <name evidence="2" type="ORF">Daesc_006727</name>
</gene>
<feature type="signal peptide" evidence="1">
    <location>
        <begin position="1"/>
        <end position="19"/>
    </location>
</feature>
<proteinExistence type="predicted"/>
<reference evidence="2 3" key="1">
    <citation type="journal article" date="2024" name="Front Chem Biol">
        <title>Unveiling the potential of Daldinia eschscholtzii MFLUCC 19-0629 through bioactivity and bioinformatics studies for enhanced sustainable agriculture production.</title>
        <authorList>
            <person name="Brooks S."/>
            <person name="Weaver J.A."/>
            <person name="Klomchit A."/>
            <person name="Alharthi S.A."/>
            <person name="Onlamun T."/>
            <person name="Nurani R."/>
            <person name="Vong T.K."/>
            <person name="Alberti F."/>
            <person name="Greco C."/>
        </authorList>
    </citation>
    <scope>NUCLEOTIDE SEQUENCE [LARGE SCALE GENOMIC DNA]</scope>
    <source>
        <strain evidence="2">MFLUCC 19-0629</strain>
    </source>
</reference>
<accession>A0AAX6MI72</accession>
<dbReference type="EMBL" id="JBANMG010000006">
    <property type="protein sequence ID" value="KAK6952194.1"/>
    <property type="molecule type" value="Genomic_DNA"/>
</dbReference>